<dbReference type="Pfam" id="PF00685">
    <property type="entry name" value="Sulfotransfer_1"/>
    <property type="match status" value="1"/>
</dbReference>
<dbReference type="RefSeq" id="XP_030827917.1">
    <property type="nucleotide sequence ID" value="XM_030972057.1"/>
</dbReference>
<dbReference type="GO" id="GO:0051923">
    <property type="term" value="P:sulfation"/>
    <property type="evidence" value="ECO:0000318"/>
    <property type="project" value="GO_Central"/>
</dbReference>
<name>A0A7M7MXA6_STRPU</name>
<dbReference type="InterPro" id="IPR000863">
    <property type="entry name" value="Sulfotransferase_dom"/>
</dbReference>
<evidence type="ECO:0000313" key="4">
    <source>
        <dbReference type="EnsemblMetazoa" id="XP_030827915"/>
    </source>
</evidence>
<organism evidence="4 5">
    <name type="scientific">Strongylocentrotus purpuratus</name>
    <name type="common">Purple sea urchin</name>
    <dbReference type="NCBI Taxonomy" id="7668"/>
    <lineage>
        <taxon>Eukaryota</taxon>
        <taxon>Metazoa</taxon>
        <taxon>Echinodermata</taxon>
        <taxon>Eleutherozoa</taxon>
        <taxon>Echinozoa</taxon>
        <taxon>Echinoidea</taxon>
        <taxon>Euechinoidea</taxon>
        <taxon>Echinacea</taxon>
        <taxon>Camarodonta</taxon>
        <taxon>Echinidea</taxon>
        <taxon>Strongylocentrotidae</taxon>
        <taxon>Strongylocentrotus</taxon>
    </lineage>
</organism>
<dbReference type="Proteomes" id="UP000007110">
    <property type="component" value="Unassembled WGS sequence"/>
</dbReference>
<comment type="similarity">
    <text evidence="1">Belongs to the sulfotransferase 1 family.</text>
</comment>
<evidence type="ECO:0000313" key="5">
    <source>
        <dbReference type="Proteomes" id="UP000007110"/>
    </source>
</evidence>
<dbReference type="EnsemblMetazoa" id="XM_030972056">
    <property type="protein sequence ID" value="XP_030827916"/>
    <property type="gene ID" value="LOC590970"/>
</dbReference>
<dbReference type="OrthoDB" id="205623at2759"/>
<dbReference type="Gene3D" id="3.40.50.300">
    <property type="entry name" value="P-loop containing nucleotide triphosphate hydrolases"/>
    <property type="match status" value="1"/>
</dbReference>
<sequence length="315" mass="35783">MAEQDGGEPFVDVMGRFVHDGVTFPDIVMRESLDELKTLDVRPDDVWVCTYPKAGTHFAMEIVALILGDGNPHKINRLTGMSTVAMPVFLPPPPDDQPQGQPLDYLRNQPPILDMIKKAPSPRLIISHLPFQSLPPEIEKRAKVLYVARNPKDMATSTMKFIEKTMPVPGGFPKLLDDLMNGDNLGGWFNHVMDYWNKRDEKNVLFLKYEDMVMDLRSCVKKVAELLEHPLTDDVFEKVVAGSEFKGMKKTYDTLEKSAEKGIFLTRAGGQKEMSFMQTGKIGTWKTKFTVAQSEMVDAWYQEKFAGQELQFQFE</sequence>
<reference evidence="5" key="1">
    <citation type="submission" date="2015-02" db="EMBL/GenBank/DDBJ databases">
        <title>Genome sequencing for Strongylocentrotus purpuratus.</title>
        <authorList>
            <person name="Murali S."/>
            <person name="Liu Y."/>
            <person name="Vee V."/>
            <person name="English A."/>
            <person name="Wang M."/>
            <person name="Skinner E."/>
            <person name="Han Y."/>
            <person name="Muzny D.M."/>
            <person name="Worley K.C."/>
            <person name="Gibbs R.A."/>
        </authorList>
    </citation>
    <scope>NUCLEOTIDE SEQUENCE</scope>
</reference>
<feature type="domain" description="Sulfotransferase" evidence="3">
    <location>
        <begin position="43"/>
        <end position="307"/>
    </location>
</feature>
<dbReference type="RefSeq" id="XP_030827916.1">
    <property type="nucleotide sequence ID" value="XM_030972056.1"/>
</dbReference>
<dbReference type="GO" id="GO:0008146">
    <property type="term" value="F:sulfotransferase activity"/>
    <property type="evidence" value="ECO:0000318"/>
    <property type="project" value="GO_Central"/>
</dbReference>
<dbReference type="GO" id="GO:0005737">
    <property type="term" value="C:cytoplasm"/>
    <property type="evidence" value="ECO:0000318"/>
    <property type="project" value="GO_Central"/>
</dbReference>
<evidence type="ECO:0000256" key="2">
    <source>
        <dbReference type="ARBA" id="ARBA00022679"/>
    </source>
</evidence>
<dbReference type="InterPro" id="IPR027417">
    <property type="entry name" value="P-loop_NTPase"/>
</dbReference>
<dbReference type="RefSeq" id="XP_030827915.1">
    <property type="nucleotide sequence ID" value="XM_030972055.1"/>
</dbReference>
<dbReference type="PANTHER" id="PTHR11783">
    <property type="entry name" value="SULFOTRANSFERASE SULT"/>
    <property type="match status" value="1"/>
</dbReference>
<dbReference type="SUPFAM" id="SSF52540">
    <property type="entry name" value="P-loop containing nucleoside triphosphate hydrolases"/>
    <property type="match status" value="1"/>
</dbReference>
<dbReference type="AlphaFoldDB" id="A0A7M7MXA6"/>
<reference evidence="4" key="2">
    <citation type="submission" date="2021-01" db="UniProtKB">
        <authorList>
            <consortium name="EnsemblMetazoa"/>
        </authorList>
    </citation>
    <scope>IDENTIFICATION</scope>
</reference>
<protein>
    <recommendedName>
        <fullName evidence="3">Sulfotransferase domain-containing protein</fullName>
    </recommendedName>
</protein>
<accession>A0A7M7MXA6</accession>
<dbReference type="OMA" id="YMYHYYY"/>
<dbReference type="EnsemblMetazoa" id="XM_030972057">
    <property type="protein sequence ID" value="XP_030827917"/>
    <property type="gene ID" value="LOC590970"/>
</dbReference>
<dbReference type="EnsemblMetazoa" id="XM_030972055">
    <property type="protein sequence ID" value="XP_030827915"/>
    <property type="gene ID" value="LOC590970"/>
</dbReference>
<keyword evidence="2" id="KW-0808">Transferase</keyword>
<dbReference type="KEGG" id="spu:590970"/>
<dbReference type="GeneID" id="590970"/>
<evidence type="ECO:0000256" key="1">
    <source>
        <dbReference type="ARBA" id="ARBA00005771"/>
    </source>
</evidence>
<dbReference type="InParanoid" id="A0A7M7MXA6"/>
<keyword evidence="5" id="KW-1185">Reference proteome</keyword>
<evidence type="ECO:0000259" key="3">
    <source>
        <dbReference type="Pfam" id="PF00685"/>
    </source>
</evidence>
<proteinExistence type="inferred from homology"/>